<feature type="domain" description="NmrA-like" evidence="1">
    <location>
        <begin position="3"/>
        <end position="276"/>
    </location>
</feature>
<protein>
    <recommendedName>
        <fullName evidence="1">NmrA-like domain-containing protein</fullName>
    </recommendedName>
</protein>
<proteinExistence type="predicted"/>
<dbReference type="InterPro" id="IPR051604">
    <property type="entry name" value="Ergot_Alk_Oxidoreductase"/>
</dbReference>
<dbReference type="Proteomes" id="UP000094313">
    <property type="component" value="Chromosome"/>
</dbReference>
<evidence type="ECO:0000259" key="1">
    <source>
        <dbReference type="Pfam" id="PF05368"/>
    </source>
</evidence>
<dbReference type="PANTHER" id="PTHR43162:SF1">
    <property type="entry name" value="PRESTALK A DIFFERENTIATION PROTEIN A"/>
    <property type="match status" value="1"/>
</dbReference>
<dbReference type="PANTHER" id="PTHR43162">
    <property type="match status" value="1"/>
</dbReference>
<dbReference type="EMBL" id="CP017141">
    <property type="protein sequence ID" value="AOM78789.1"/>
    <property type="molecule type" value="Genomic_DNA"/>
</dbReference>
<dbReference type="OrthoDB" id="9780595at2"/>
<gene>
    <name evidence="2" type="ORF">BFS30_17375</name>
</gene>
<evidence type="ECO:0000313" key="2">
    <source>
        <dbReference type="EMBL" id="AOM78789.1"/>
    </source>
</evidence>
<dbReference type="Gene3D" id="3.40.50.720">
    <property type="entry name" value="NAD(P)-binding Rossmann-like Domain"/>
    <property type="match status" value="1"/>
</dbReference>
<reference evidence="2 3" key="1">
    <citation type="submission" date="2016-08" db="EMBL/GenBank/DDBJ databases">
        <authorList>
            <person name="Seilhamer J.J."/>
        </authorList>
    </citation>
    <scope>NUCLEOTIDE SEQUENCE [LARGE SCALE GENOMIC DNA]</scope>
    <source>
        <strain evidence="2 3">DX4</strain>
    </source>
</reference>
<dbReference type="Gene3D" id="3.90.25.10">
    <property type="entry name" value="UDP-galactose 4-epimerase, domain 1"/>
    <property type="match status" value="1"/>
</dbReference>
<keyword evidence="3" id="KW-1185">Reference proteome</keyword>
<dbReference type="InterPro" id="IPR008030">
    <property type="entry name" value="NmrA-like"/>
</dbReference>
<dbReference type="Pfam" id="PF05368">
    <property type="entry name" value="NmrA"/>
    <property type="match status" value="1"/>
</dbReference>
<name>A0A1D7QJJ4_9SPHI</name>
<dbReference type="CDD" id="cd05269">
    <property type="entry name" value="TMR_SDR_a"/>
    <property type="match status" value="1"/>
</dbReference>
<dbReference type="SUPFAM" id="SSF51735">
    <property type="entry name" value="NAD(P)-binding Rossmann-fold domains"/>
    <property type="match status" value="1"/>
</dbReference>
<organism evidence="2 3">
    <name type="scientific">Pedobacter steynii</name>
    <dbReference type="NCBI Taxonomy" id="430522"/>
    <lineage>
        <taxon>Bacteria</taxon>
        <taxon>Pseudomonadati</taxon>
        <taxon>Bacteroidota</taxon>
        <taxon>Sphingobacteriia</taxon>
        <taxon>Sphingobacteriales</taxon>
        <taxon>Sphingobacteriaceae</taxon>
        <taxon>Pedobacter</taxon>
    </lineage>
</organism>
<dbReference type="RefSeq" id="WP_069380453.1">
    <property type="nucleotide sequence ID" value="NZ_CP017141.1"/>
</dbReference>
<dbReference type="AlphaFoldDB" id="A0A1D7QJJ4"/>
<accession>A0A1D7QJJ4</accession>
<dbReference type="InterPro" id="IPR036291">
    <property type="entry name" value="NAD(P)-bd_dom_sf"/>
</dbReference>
<dbReference type="KEGG" id="psty:BFS30_17375"/>
<evidence type="ECO:0000313" key="3">
    <source>
        <dbReference type="Proteomes" id="UP000094313"/>
    </source>
</evidence>
<sequence length="287" mass="31129">MATKILVTGATGAIGKALIKDLQEKNIAFFAGTRNVEESKAKLGLSEELVSFSFDNPATFEAATAGVDKVFLLGPAMVLEMDHLINPFLDFLKSKGILRVVYLSALKSDQMGPDMTFHLKTEAKLANDGFDYTILRASFFAQNFKNYEWENITQRGITLATAGDGKVGFIDVADIAAVASAVLSEEGHSKKTYELTGPEALSYFDAATILSEVTGKTIVYPQPSPEQYVTILKEAGAPDFVASYMNSVYSVIANHHVGFTTNDVEKVTGRKPNTLKSVINSDFSTIK</sequence>